<keyword evidence="2" id="KW-1185">Reference proteome</keyword>
<evidence type="ECO:0000313" key="2">
    <source>
        <dbReference type="Proteomes" id="UP001264980"/>
    </source>
</evidence>
<evidence type="ECO:0000313" key="1">
    <source>
        <dbReference type="EMBL" id="MDR6809651.1"/>
    </source>
</evidence>
<proteinExistence type="predicted"/>
<dbReference type="RefSeq" id="WP_309993396.1">
    <property type="nucleotide sequence ID" value="NZ_JAVDTI010000011.1"/>
</dbReference>
<reference evidence="1 2" key="1">
    <citation type="submission" date="2023-07" db="EMBL/GenBank/DDBJ databases">
        <title>Sorghum-associated microbial communities from plants grown in Nebraska, USA.</title>
        <authorList>
            <person name="Schachtman D."/>
        </authorList>
    </citation>
    <scope>NUCLEOTIDE SEQUENCE [LARGE SCALE GENOMIC DNA]</scope>
    <source>
        <strain evidence="1 2">BE57</strain>
    </source>
</reference>
<dbReference type="EMBL" id="JAVDTI010000011">
    <property type="protein sequence ID" value="MDR6809651.1"/>
    <property type="molecule type" value="Genomic_DNA"/>
</dbReference>
<sequence>MENKVEVNLLFETLLSSPGMNEPVKLDIKLTRKATLALAAGLQAGLTGAKEGPSSLLFFAGEAVAADLGDFIERLLSKAGLTEVHEKLQQLSKA</sequence>
<comment type="caution">
    <text evidence="1">The sequence shown here is derived from an EMBL/GenBank/DDBJ whole genome shotgun (WGS) entry which is preliminary data.</text>
</comment>
<accession>A0ABU1R8B4</accession>
<gene>
    <name evidence="1" type="ORF">J2W84_006727</name>
</gene>
<organism evidence="1 2">
    <name type="scientific">Dyadobacter fermentans</name>
    <dbReference type="NCBI Taxonomy" id="94254"/>
    <lineage>
        <taxon>Bacteria</taxon>
        <taxon>Pseudomonadati</taxon>
        <taxon>Bacteroidota</taxon>
        <taxon>Cytophagia</taxon>
        <taxon>Cytophagales</taxon>
        <taxon>Spirosomataceae</taxon>
        <taxon>Dyadobacter</taxon>
    </lineage>
</organism>
<dbReference type="Proteomes" id="UP001264980">
    <property type="component" value="Unassembled WGS sequence"/>
</dbReference>
<name>A0ABU1R8B4_9BACT</name>
<protein>
    <submittedName>
        <fullName evidence="1">Uncharacterized protein</fullName>
    </submittedName>
</protein>